<protein>
    <recommendedName>
        <fullName evidence="3">EF-hand domain-containing protein</fullName>
    </recommendedName>
</protein>
<sequence length="142" mass="14904">MSTVIRTGLACMLLASASASASAQAPDPAPAPVAQTQGTADAGTTFKRWDTNNDGSLSGAEFGAGWREVQAVNTLRNLRDNFAAKDADRNGTLDDAEYLKLDLVRKAGAAAPTMATFDADRNRSLDFKEYVGLVAALAKPKP</sequence>
<evidence type="ECO:0000256" key="2">
    <source>
        <dbReference type="SAM" id="SignalP"/>
    </source>
</evidence>
<reference evidence="4 5" key="1">
    <citation type="submission" date="2018-07" db="EMBL/GenBank/DDBJ databases">
        <title>Whole genome Sequencing of Pseudoxanthomonas gei KCTC 32298 (T).</title>
        <authorList>
            <person name="Kumar S."/>
            <person name="Bansal K."/>
            <person name="Kaur A."/>
            <person name="Patil P."/>
            <person name="Sharma S."/>
            <person name="Patil P.B."/>
        </authorList>
    </citation>
    <scope>NUCLEOTIDE SEQUENCE [LARGE SCALE GENOMIC DNA]</scope>
    <source>
        <strain evidence="4 5">KCTC 32298</strain>
    </source>
</reference>
<evidence type="ECO:0000313" key="4">
    <source>
        <dbReference type="EMBL" id="NDK38794.1"/>
    </source>
</evidence>
<organism evidence="4 5">
    <name type="scientific">Pseudoxanthomonas gei</name>
    <dbReference type="NCBI Taxonomy" id="1383030"/>
    <lineage>
        <taxon>Bacteria</taxon>
        <taxon>Pseudomonadati</taxon>
        <taxon>Pseudomonadota</taxon>
        <taxon>Gammaproteobacteria</taxon>
        <taxon>Lysobacterales</taxon>
        <taxon>Lysobacteraceae</taxon>
        <taxon>Pseudoxanthomonas</taxon>
    </lineage>
</organism>
<dbReference type="SMART" id="SM00054">
    <property type="entry name" value="EFh"/>
    <property type="match status" value="3"/>
</dbReference>
<accession>A0ABX0AB58</accession>
<dbReference type="SUPFAM" id="SSF47473">
    <property type="entry name" value="EF-hand"/>
    <property type="match status" value="1"/>
</dbReference>
<proteinExistence type="predicted"/>
<comment type="caution">
    <text evidence="4">The sequence shown here is derived from an EMBL/GenBank/DDBJ whole genome shotgun (WGS) entry which is preliminary data.</text>
</comment>
<dbReference type="InterPro" id="IPR002048">
    <property type="entry name" value="EF_hand_dom"/>
</dbReference>
<dbReference type="EMBL" id="QOVG01000004">
    <property type="protein sequence ID" value="NDK38794.1"/>
    <property type="molecule type" value="Genomic_DNA"/>
</dbReference>
<evidence type="ECO:0000259" key="3">
    <source>
        <dbReference type="PROSITE" id="PS50222"/>
    </source>
</evidence>
<name>A0ABX0AB58_9GAMM</name>
<feature type="region of interest" description="Disordered" evidence="1">
    <location>
        <begin position="22"/>
        <end position="52"/>
    </location>
</feature>
<dbReference type="Proteomes" id="UP001429354">
    <property type="component" value="Unassembled WGS sequence"/>
</dbReference>
<evidence type="ECO:0000256" key="1">
    <source>
        <dbReference type="SAM" id="MobiDB-lite"/>
    </source>
</evidence>
<evidence type="ECO:0000313" key="5">
    <source>
        <dbReference type="Proteomes" id="UP001429354"/>
    </source>
</evidence>
<keyword evidence="2" id="KW-0732">Signal</keyword>
<dbReference type="InterPro" id="IPR018247">
    <property type="entry name" value="EF_Hand_1_Ca_BS"/>
</dbReference>
<dbReference type="InterPro" id="IPR011992">
    <property type="entry name" value="EF-hand-dom_pair"/>
</dbReference>
<feature type="chain" id="PRO_5045499823" description="EF-hand domain-containing protein" evidence="2">
    <location>
        <begin position="24"/>
        <end position="142"/>
    </location>
</feature>
<dbReference type="PROSITE" id="PS00018">
    <property type="entry name" value="EF_HAND_1"/>
    <property type="match status" value="3"/>
</dbReference>
<keyword evidence="5" id="KW-1185">Reference proteome</keyword>
<dbReference type="PROSITE" id="PS50222">
    <property type="entry name" value="EF_HAND_2"/>
    <property type="match status" value="1"/>
</dbReference>
<feature type="signal peptide" evidence="2">
    <location>
        <begin position="1"/>
        <end position="23"/>
    </location>
</feature>
<dbReference type="Gene3D" id="1.10.238.10">
    <property type="entry name" value="EF-hand"/>
    <property type="match status" value="1"/>
</dbReference>
<gene>
    <name evidence="4" type="ORF">DT603_08075</name>
</gene>
<feature type="domain" description="EF-hand" evidence="3">
    <location>
        <begin position="37"/>
        <end position="72"/>
    </location>
</feature>
<feature type="compositionally biased region" description="Low complexity" evidence="1">
    <location>
        <begin position="22"/>
        <end position="45"/>
    </location>
</feature>